<evidence type="ECO:0000313" key="2">
    <source>
        <dbReference type="EMBL" id="AUX45494.1"/>
    </source>
</evidence>
<accession>A0A2L0F1Q7</accession>
<name>A0A2L0F1Q7_SORCE</name>
<dbReference type="Proteomes" id="UP000238348">
    <property type="component" value="Chromosome"/>
</dbReference>
<reference evidence="2 3" key="1">
    <citation type="submission" date="2015-09" db="EMBL/GenBank/DDBJ databases">
        <title>Sorangium comparison.</title>
        <authorList>
            <person name="Zaburannyi N."/>
            <person name="Bunk B."/>
            <person name="Overmann J."/>
            <person name="Mueller R."/>
        </authorList>
    </citation>
    <scope>NUCLEOTIDE SEQUENCE [LARGE SCALE GENOMIC DNA]</scope>
    <source>
        <strain evidence="2 3">So ce26</strain>
    </source>
</reference>
<dbReference type="EMBL" id="CP012673">
    <property type="protein sequence ID" value="AUX45494.1"/>
    <property type="molecule type" value="Genomic_DNA"/>
</dbReference>
<organism evidence="2 3">
    <name type="scientific">Sorangium cellulosum</name>
    <name type="common">Polyangium cellulosum</name>
    <dbReference type="NCBI Taxonomy" id="56"/>
    <lineage>
        <taxon>Bacteria</taxon>
        <taxon>Pseudomonadati</taxon>
        <taxon>Myxococcota</taxon>
        <taxon>Polyangia</taxon>
        <taxon>Polyangiales</taxon>
        <taxon>Polyangiaceae</taxon>
        <taxon>Sorangium</taxon>
    </lineage>
</organism>
<dbReference type="AlphaFoldDB" id="A0A2L0F1Q7"/>
<gene>
    <name evidence="2" type="ORF">SOCE26_069860</name>
</gene>
<feature type="chain" id="PRO_5014669117" description="Secreted protein" evidence="1">
    <location>
        <begin position="20"/>
        <end position="176"/>
    </location>
</feature>
<protein>
    <recommendedName>
        <fullName evidence="4">Secreted protein</fullName>
    </recommendedName>
</protein>
<feature type="signal peptide" evidence="1">
    <location>
        <begin position="1"/>
        <end position="19"/>
    </location>
</feature>
<evidence type="ECO:0000256" key="1">
    <source>
        <dbReference type="SAM" id="SignalP"/>
    </source>
</evidence>
<evidence type="ECO:0000313" key="3">
    <source>
        <dbReference type="Proteomes" id="UP000238348"/>
    </source>
</evidence>
<sequence length="176" mass="19323">MRKVLLAVVVLLAPLGCMSGFEPPLVAGKIVLTLGAQQFFLDTGNNGETAVSFDEDEPGSWYTDCGLRDGEFQVMIHNEAIREKKGFWGVNIRAAIDVPQEDANVFVSLGEDSLSGVCQLKHKTTRERDPYEGELSAAACIVKDLREDPDGLQEARFDAFIRARQCFLINAENAAD</sequence>
<proteinExistence type="predicted"/>
<evidence type="ECO:0008006" key="4">
    <source>
        <dbReference type="Google" id="ProtNLM"/>
    </source>
</evidence>
<dbReference type="RefSeq" id="WP_104983867.1">
    <property type="nucleotide sequence ID" value="NZ_CP012673.1"/>
</dbReference>
<dbReference type="OrthoDB" id="5513355at2"/>
<keyword evidence="1" id="KW-0732">Signal</keyword>